<dbReference type="SUPFAM" id="SSF103473">
    <property type="entry name" value="MFS general substrate transporter"/>
    <property type="match status" value="2"/>
</dbReference>
<comment type="subcellular location">
    <subcellularLocation>
        <location evidence="1">Membrane</location>
        <topology evidence="1">Multi-pass membrane protein</topology>
    </subcellularLocation>
</comment>
<feature type="transmembrane region" description="Helical" evidence="6">
    <location>
        <begin position="390"/>
        <end position="408"/>
    </location>
</feature>
<feature type="transmembrane region" description="Helical" evidence="6">
    <location>
        <begin position="358"/>
        <end position="378"/>
    </location>
</feature>
<comment type="caution">
    <text evidence="7">The sequence shown here is derived from an EMBL/GenBank/DDBJ whole genome shotgun (WGS) entry which is preliminary data.</text>
</comment>
<keyword evidence="8" id="KW-1185">Reference proteome</keyword>
<proteinExistence type="predicted"/>
<evidence type="ECO:0000256" key="5">
    <source>
        <dbReference type="SAM" id="MobiDB-lite"/>
    </source>
</evidence>
<feature type="compositionally biased region" description="Pro residues" evidence="5">
    <location>
        <begin position="1"/>
        <end position="11"/>
    </location>
</feature>
<dbReference type="InterPro" id="IPR036259">
    <property type="entry name" value="MFS_trans_sf"/>
</dbReference>
<dbReference type="Pfam" id="PF07690">
    <property type="entry name" value="MFS_1"/>
    <property type="match status" value="1"/>
</dbReference>
<evidence type="ECO:0000313" key="8">
    <source>
        <dbReference type="Proteomes" id="UP001527925"/>
    </source>
</evidence>
<gene>
    <name evidence="7" type="ORF">HK105_205543</name>
</gene>
<evidence type="ECO:0000256" key="3">
    <source>
        <dbReference type="ARBA" id="ARBA00022989"/>
    </source>
</evidence>
<evidence type="ECO:0008006" key="9">
    <source>
        <dbReference type="Google" id="ProtNLM"/>
    </source>
</evidence>
<evidence type="ECO:0000256" key="1">
    <source>
        <dbReference type="ARBA" id="ARBA00004141"/>
    </source>
</evidence>
<feature type="region of interest" description="Disordered" evidence="5">
    <location>
        <begin position="562"/>
        <end position="612"/>
    </location>
</feature>
<feature type="region of interest" description="Disordered" evidence="5">
    <location>
        <begin position="818"/>
        <end position="838"/>
    </location>
</feature>
<feature type="region of interest" description="Disordered" evidence="5">
    <location>
        <begin position="1"/>
        <end position="60"/>
    </location>
</feature>
<sequence>MPRTPAQPQPQPQERLTEATPLLHSDPRQSQGRAPQTPGGNSGRRRQPRRGLGSNPERKGPSAYNACVPLFMHVLAVSLSLVPQQQWLLLYLCRRFVQPRAAESALGAAIVIGADSAIAATPAVAHGASFSTGPYANRGSALALVGAGGGSMLPASSAIELVGAWFDAAAAASTNAPPAAAGQGAPAARGGAAAVNGTRPVPNDGTLPPGTGRVDLPPGTAPPHTAFPSFLPGFTDSPVTFIDADWPTCSANPEIQALTARWGMALSLSSSLPALLAGPIYGALSDSWGRRFLMILPIVGSALNFLSYLVVSRHSVGLWFLVVVHILVGLMGSWSIIMTAAMSYFADCTTAANRSKTFVVAESFIFMAFAIGPFLGGYLTRVLTAVDEVFLISVSVEAVALIYTTFFLPESLRKPVAAPADAGRGADAEAGVQAASANADDDAEDARLLGGGNSPSDPPKAAWRIAIGEIQAIFQGMANVFAVASSRTFLILVSVVCCAVASLAGRMLFFNYAAFRFGWDAFIEGKYMLTGSISRIFHMLVTFRLLVKFLAPRSDSESAARASAAAPSAGSHTTSSSAAPSLARSSSSHRHRGSDAGSGGDGGETRPSDEPIGSKLHEARIRFDLRLVTAALVVGCCCTLALALAWESWMIFAIAAVDGFASLASPNIRSLMSRSVPAHAQGQLFSSVQFIEQIVAVVFGIIFPNIWAATVKTRFPNTFLLISSCFYACSALGMLLTRTNEIGGAHLKQGPAEGAAAEHSAETGGEPAGEVGIRVERDAPSLTITTTAATLAADSLATGGVEGVLELDMQDSSQSNLPLLSHAHHRHRIDTQSSDATL</sequence>
<accession>A0ABR4N688</accession>
<feature type="transmembrane region" description="Helical" evidence="6">
    <location>
        <begin position="489"/>
        <end position="515"/>
    </location>
</feature>
<feature type="region of interest" description="Disordered" evidence="5">
    <location>
        <begin position="747"/>
        <end position="769"/>
    </location>
</feature>
<feature type="transmembrane region" description="Helical" evidence="6">
    <location>
        <begin position="317"/>
        <end position="346"/>
    </location>
</feature>
<feature type="transmembrane region" description="Helical" evidence="6">
    <location>
        <begin position="719"/>
        <end position="737"/>
    </location>
</feature>
<protein>
    <recommendedName>
        <fullName evidence="9">Major facilitator superfamily (MFS) profile domain-containing protein</fullName>
    </recommendedName>
</protein>
<evidence type="ECO:0000256" key="6">
    <source>
        <dbReference type="SAM" id="Phobius"/>
    </source>
</evidence>
<keyword evidence="3 6" id="KW-1133">Transmembrane helix</keyword>
<dbReference type="PANTHER" id="PTHR23507:SF1">
    <property type="entry name" value="FI18259P1-RELATED"/>
    <property type="match status" value="1"/>
</dbReference>
<feature type="transmembrane region" description="Helical" evidence="6">
    <location>
        <begin position="684"/>
        <end position="707"/>
    </location>
</feature>
<name>A0ABR4N688_9FUNG</name>
<dbReference type="Proteomes" id="UP001527925">
    <property type="component" value="Unassembled WGS sequence"/>
</dbReference>
<feature type="transmembrane region" description="Helical" evidence="6">
    <location>
        <begin position="625"/>
        <end position="645"/>
    </location>
</feature>
<evidence type="ECO:0000256" key="2">
    <source>
        <dbReference type="ARBA" id="ARBA00022692"/>
    </source>
</evidence>
<organism evidence="7 8">
    <name type="scientific">Polyrhizophydium stewartii</name>
    <dbReference type="NCBI Taxonomy" id="2732419"/>
    <lineage>
        <taxon>Eukaryota</taxon>
        <taxon>Fungi</taxon>
        <taxon>Fungi incertae sedis</taxon>
        <taxon>Chytridiomycota</taxon>
        <taxon>Chytridiomycota incertae sedis</taxon>
        <taxon>Chytridiomycetes</taxon>
        <taxon>Rhizophydiales</taxon>
        <taxon>Rhizophydiales incertae sedis</taxon>
        <taxon>Polyrhizophydium</taxon>
    </lineage>
</organism>
<feature type="compositionally biased region" description="Low complexity" evidence="5">
    <location>
        <begin position="562"/>
        <end position="586"/>
    </location>
</feature>
<keyword evidence="4 6" id="KW-0472">Membrane</keyword>
<evidence type="ECO:0000313" key="7">
    <source>
        <dbReference type="EMBL" id="KAL2914999.1"/>
    </source>
</evidence>
<reference evidence="7 8" key="1">
    <citation type="submission" date="2023-09" db="EMBL/GenBank/DDBJ databases">
        <title>Pangenome analysis of Batrachochytrium dendrobatidis and related Chytrids.</title>
        <authorList>
            <person name="Yacoub M.N."/>
            <person name="Stajich J.E."/>
            <person name="James T.Y."/>
        </authorList>
    </citation>
    <scope>NUCLEOTIDE SEQUENCE [LARGE SCALE GENOMIC DNA]</scope>
    <source>
        <strain evidence="7 8">JEL0888</strain>
    </source>
</reference>
<evidence type="ECO:0000256" key="4">
    <source>
        <dbReference type="ARBA" id="ARBA00023136"/>
    </source>
</evidence>
<dbReference type="PANTHER" id="PTHR23507">
    <property type="entry name" value="ZGC:174356"/>
    <property type="match status" value="1"/>
</dbReference>
<feature type="compositionally biased region" description="Low complexity" evidence="5">
    <location>
        <begin position="181"/>
        <end position="194"/>
    </location>
</feature>
<feature type="transmembrane region" description="Helical" evidence="6">
    <location>
        <begin position="291"/>
        <end position="311"/>
    </location>
</feature>
<feature type="region of interest" description="Disordered" evidence="5">
    <location>
        <begin position="181"/>
        <end position="216"/>
    </location>
</feature>
<keyword evidence="2 6" id="KW-0812">Transmembrane</keyword>
<dbReference type="InterPro" id="IPR011701">
    <property type="entry name" value="MFS"/>
</dbReference>
<dbReference type="EMBL" id="JADGIZ020000028">
    <property type="protein sequence ID" value="KAL2914999.1"/>
    <property type="molecule type" value="Genomic_DNA"/>
</dbReference>
<dbReference type="Gene3D" id="1.20.1250.20">
    <property type="entry name" value="MFS general substrate transporter like domains"/>
    <property type="match status" value="2"/>
</dbReference>